<dbReference type="InterPro" id="IPR047589">
    <property type="entry name" value="DUF11_rpt"/>
</dbReference>
<feature type="transmembrane region" description="Helical" evidence="2">
    <location>
        <begin position="733"/>
        <end position="754"/>
    </location>
</feature>
<accession>A0A1G7THR6</accession>
<keyword evidence="2" id="KW-0812">Transmembrane</keyword>
<dbReference type="PROSITE" id="PS50234">
    <property type="entry name" value="VWFA"/>
    <property type="match status" value="1"/>
</dbReference>
<evidence type="ECO:0000256" key="2">
    <source>
        <dbReference type="SAM" id="Phobius"/>
    </source>
</evidence>
<evidence type="ECO:0000313" key="4">
    <source>
        <dbReference type="EMBL" id="SDG34868.1"/>
    </source>
</evidence>
<dbReference type="AlphaFoldDB" id="A0A1G7THR6"/>
<dbReference type="SMART" id="SM00327">
    <property type="entry name" value="VWA"/>
    <property type="match status" value="1"/>
</dbReference>
<dbReference type="InterPro" id="IPR002035">
    <property type="entry name" value="VWF_A"/>
</dbReference>
<dbReference type="Pfam" id="PF00092">
    <property type="entry name" value="VWA"/>
    <property type="match status" value="1"/>
</dbReference>
<reference evidence="4 5" key="1">
    <citation type="submission" date="2016-10" db="EMBL/GenBank/DDBJ databases">
        <authorList>
            <person name="de Groot N.N."/>
        </authorList>
    </citation>
    <scope>NUCLEOTIDE SEQUENCE [LARGE SCALE GENOMIC DNA]</scope>
    <source>
        <strain evidence="4 5">DSM 23142</strain>
    </source>
</reference>
<protein>
    <submittedName>
        <fullName evidence="4">Conserved repeat domain-containing protein</fullName>
    </submittedName>
</protein>
<dbReference type="Pfam" id="PF01345">
    <property type="entry name" value="DUF11"/>
    <property type="match status" value="1"/>
</dbReference>
<dbReference type="SUPFAM" id="SSF53300">
    <property type="entry name" value="vWA-like"/>
    <property type="match status" value="1"/>
</dbReference>
<keyword evidence="2" id="KW-1133">Transmembrane helix</keyword>
<dbReference type="Gene3D" id="3.40.50.410">
    <property type="entry name" value="von Willebrand factor, type A domain"/>
    <property type="match status" value="1"/>
</dbReference>
<name>A0A1G7THR6_9MICO</name>
<feature type="domain" description="VWFA" evidence="3">
    <location>
        <begin position="244"/>
        <end position="439"/>
    </location>
</feature>
<dbReference type="EMBL" id="LT629692">
    <property type="protein sequence ID" value="SDG34868.1"/>
    <property type="molecule type" value="Genomic_DNA"/>
</dbReference>
<proteinExistence type="predicted"/>
<dbReference type="NCBIfam" id="TIGR01451">
    <property type="entry name" value="B_ant_repeat"/>
    <property type="match status" value="1"/>
</dbReference>
<feature type="compositionally biased region" description="Pro residues" evidence="1">
    <location>
        <begin position="707"/>
        <end position="718"/>
    </location>
</feature>
<dbReference type="CDD" id="cd00198">
    <property type="entry name" value="vWFA"/>
    <property type="match status" value="1"/>
</dbReference>
<feature type="region of interest" description="Disordered" evidence="1">
    <location>
        <begin position="706"/>
        <end position="726"/>
    </location>
</feature>
<gene>
    <name evidence="4" type="ORF">SAMN04489810_0059</name>
</gene>
<keyword evidence="2" id="KW-0472">Membrane</keyword>
<organism evidence="4 5">
    <name type="scientific">Microbacterium pygmaeum</name>
    <dbReference type="NCBI Taxonomy" id="370764"/>
    <lineage>
        <taxon>Bacteria</taxon>
        <taxon>Bacillati</taxon>
        <taxon>Actinomycetota</taxon>
        <taxon>Actinomycetes</taxon>
        <taxon>Micrococcales</taxon>
        <taxon>Microbacteriaceae</taxon>
        <taxon>Microbacterium</taxon>
    </lineage>
</organism>
<feature type="region of interest" description="Disordered" evidence="1">
    <location>
        <begin position="1"/>
        <end position="40"/>
    </location>
</feature>
<sequence length="764" mass="77507">MALVLGGTSLAFASTSSPAPEPETTVSVPDASESSTPTVDTDAAVVEEVAEDDAAADQANDVAAEETVAPDEASKRVPAAVAAGEATLRVKKLGERTSDGGVTSLEGATFYAIDAAANDQPSIDETSDFSCTTDAEGFCDIEVPAVSGGTGLSTNGYWIVEGSTTSNGYTRITAIGTGQHTDAKTDSAYMFFTGPVKDGDLVEVTAETVAFANPQTGSTTATTKAGGVVNSRSNTALPESCGLSIALVLDLSQSIDNTKMKQLKAAASSFVGDDGLGGTASSVSVYGFGTNAGQLLPSTSLQTSGGQDVVNDVINALPSNGSGFTNWDDAFQKVAFNAFDEQYDLVLFLSDGDPTTYGPNGSANIDTNVSFRNVEEGALSANAVKGLTGPAGDNTKVVGVGIGMTSNSYLNLAAVSGPTQDEDYYLTDFPGLSEKLREIATKNCGGTLTVIKKTVDAEGATISETTSGWAFTGTTEGDWIAGPDGLTDELTLTTGDSGSVNFPLDFAGDEGPRAITVTEDQQAGWTPTDVVCDDDIEPSGDAASFTVDVPVNGIVVCTVTNQSGGGGGGDVGIEKTAEIDGAPVTEPLESGDAFDYVLEVTNYGPDAASDLVVTDAIPSRLTVTGITLPAGWTNDNAPELVGEGNVVSISGDTLAVDDAVEIVVSVVVNAAAPAPELSLLNEACVTAAVDADASNNCDSVIVTVLDPTPPPTPTPTPTPTHSGSLPATGAPDMGLFVGLGFAALIAGIVAMAIVRRRRETTESK</sequence>
<evidence type="ECO:0000256" key="1">
    <source>
        <dbReference type="SAM" id="MobiDB-lite"/>
    </source>
</evidence>
<evidence type="ECO:0000313" key="5">
    <source>
        <dbReference type="Proteomes" id="UP000199009"/>
    </source>
</evidence>
<dbReference type="Proteomes" id="UP000199009">
    <property type="component" value="Chromosome I"/>
</dbReference>
<dbReference type="InterPro" id="IPR036465">
    <property type="entry name" value="vWFA_dom_sf"/>
</dbReference>
<dbReference type="InterPro" id="IPR001434">
    <property type="entry name" value="OmcB-like_DUF11"/>
</dbReference>
<dbReference type="STRING" id="370764.SAMN04489810_0059"/>
<keyword evidence="5" id="KW-1185">Reference proteome</keyword>
<feature type="compositionally biased region" description="Polar residues" evidence="1">
    <location>
        <begin position="11"/>
        <end position="38"/>
    </location>
</feature>
<evidence type="ECO:0000259" key="3">
    <source>
        <dbReference type="PROSITE" id="PS50234"/>
    </source>
</evidence>